<dbReference type="GO" id="GO:0005829">
    <property type="term" value="C:cytosol"/>
    <property type="evidence" value="ECO:0007669"/>
    <property type="project" value="EnsemblFungi"/>
</dbReference>
<dbReference type="Pfam" id="PF00443">
    <property type="entry name" value="UCH"/>
    <property type="match status" value="1"/>
</dbReference>
<dbReference type="InterPro" id="IPR050164">
    <property type="entry name" value="Peptidase_C19"/>
</dbReference>
<dbReference type="PROSITE" id="PS00973">
    <property type="entry name" value="USP_2"/>
    <property type="match status" value="1"/>
</dbReference>
<proteinExistence type="inferred from homology"/>
<feature type="compositionally biased region" description="Basic and acidic residues" evidence="7">
    <location>
        <begin position="225"/>
        <end position="249"/>
    </location>
</feature>
<dbReference type="eggNOG" id="KOG1871">
    <property type="taxonomic scope" value="Eukaryota"/>
</dbReference>
<comment type="similarity">
    <text evidence="6">Belongs to the peptidase C19 family.</text>
</comment>
<dbReference type="GO" id="GO:0047484">
    <property type="term" value="P:regulation of response to osmotic stress"/>
    <property type="evidence" value="ECO:0007669"/>
    <property type="project" value="EnsemblFungi"/>
</dbReference>
<dbReference type="HOGENOM" id="CLU_015192_0_0_1"/>
<feature type="region of interest" description="Disordered" evidence="7">
    <location>
        <begin position="612"/>
        <end position="637"/>
    </location>
</feature>
<sequence length="854" mass="94840">MSEMDSQDNSEESYSMYPKTSSPPPPPPGPHQSGMHFSVYQPAVPMYSYPQTPYMYTGQMPSYGFNMMGQNQMMYQHNAIPQSGTSDGKKKWNHGNANGTMANGKVHHYQASQHTTSYHPHSAAGGSAKFIPSNKSNSSSSSSVNFSNPSASASFNPQLKYKFDISKSNAEEVISSTSSFPLFFNTNEKEFAEARKIRQQLRMKTLDRQESSSVVAPSEEQNDTPEEKKSIIDGSTKTEDIKESEKLKQEVNNVPEPVNDKVEKSAGSENISQETTIETDKKVEKVSQSNATATSVSASTSISTSSTSSKTISKSWSAIASNAINKSRTQATLSATSNILSSPSIASSSSSVLAATVETTAQSQVQVPQKKDKKYVPPSNVGIEPLGATALRICYDPDFIIYVLKQSEKSLPIKNIVPRGIINSANICFMSSVLQVLLSCAPFINILNVVSINSNIMKPGVNQTKLLDACIKLYSRFDKESFEAEKEKEKDNESSSKKQSSQYNAKATAISPEEFYKVLSTISKFKDLKWGHQEDAEEFLTHLLDQLHEEFISVIESLTNNEVMNLINSISDEELKIFVIKNIAQYTKAGFNKTPSPQLKALLNKYSSSIESEGDGWHEVSGSSKKGKKTKTAAKRTVEVEPSPISNLFGGQFRSVLDIPNNKESQSITLDPFQTIQLDISDKETDTIESAFKKFSEYELLPFKASSGNDVEAKKQTFIDRLPQVLLVQLKRFSFVNNEDKDNNMMNYNSINGRIEKIRKKISYGHELVIPEESLSPHSWSQTNRKYQLTGVIYHHGLSSDGGHYTADVFNKTADKWYRIDDINITELKKDDVLKGGEDGTDTRTAYILMYQKL</sequence>
<dbReference type="RefSeq" id="XP_003685503.1">
    <property type="nucleotide sequence ID" value="XM_003685455.1"/>
</dbReference>
<feature type="compositionally biased region" description="Polar residues" evidence="7">
    <location>
        <begin position="267"/>
        <end position="276"/>
    </location>
</feature>
<dbReference type="PANTHER" id="PTHR24006">
    <property type="entry name" value="UBIQUITIN CARBOXYL-TERMINAL HYDROLASE"/>
    <property type="match status" value="1"/>
</dbReference>
<keyword evidence="4 6" id="KW-0378">Hydrolase</keyword>
<dbReference type="KEGG" id="tpf:TPHA_0D04350"/>
<name>G8BRZ4_TETPH</name>
<evidence type="ECO:0000256" key="1">
    <source>
        <dbReference type="ARBA" id="ARBA00000707"/>
    </source>
</evidence>
<dbReference type="GO" id="GO:1990861">
    <property type="term" value="C:Ubp3-Bre5 deubiquitination complex"/>
    <property type="evidence" value="ECO:0007669"/>
    <property type="project" value="EnsemblFungi"/>
</dbReference>
<dbReference type="OMA" id="LDPFQTI"/>
<dbReference type="PROSITE" id="PS00972">
    <property type="entry name" value="USP_1"/>
    <property type="match status" value="1"/>
</dbReference>
<dbReference type="Proteomes" id="UP000005666">
    <property type="component" value="Chromosome 4"/>
</dbReference>
<dbReference type="InterPro" id="IPR001394">
    <property type="entry name" value="Peptidase_C19_UCH"/>
</dbReference>
<dbReference type="EMBL" id="HE612859">
    <property type="protein sequence ID" value="CCE63069.1"/>
    <property type="molecule type" value="Genomic_DNA"/>
</dbReference>
<dbReference type="InterPro" id="IPR038765">
    <property type="entry name" value="Papain-like_cys_pep_sf"/>
</dbReference>
<feature type="compositionally biased region" description="Low complexity" evidence="7">
    <location>
        <begin position="287"/>
        <end position="308"/>
    </location>
</feature>
<dbReference type="GO" id="GO:0034063">
    <property type="term" value="P:stress granule assembly"/>
    <property type="evidence" value="ECO:0007669"/>
    <property type="project" value="EnsemblFungi"/>
</dbReference>
<protein>
    <recommendedName>
        <fullName evidence="6">Ubiquitin carboxyl-terminal hydrolase</fullName>
        <ecNumber evidence="6">3.4.19.12</ecNumber>
    </recommendedName>
</protein>
<feature type="compositionally biased region" description="Basic and acidic residues" evidence="7">
    <location>
        <begin position="484"/>
        <end position="496"/>
    </location>
</feature>
<keyword evidence="5 6" id="KW-0788">Thiol protease</keyword>
<comment type="catalytic activity">
    <reaction evidence="1 6">
        <text>Thiol-dependent hydrolysis of ester, thioester, amide, peptide and isopeptide bonds formed by the C-terminal Gly of ubiquitin (a 76-residue protein attached to proteins as an intracellular targeting signal).</text>
        <dbReference type="EC" id="3.4.19.12"/>
    </reaction>
</comment>
<evidence type="ECO:0000256" key="5">
    <source>
        <dbReference type="ARBA" id="ARBA00022807"/>
    </source>
</evidence>
<feature type="region of interest" description="Disordered" evidence="7">
    <location>
        <begin position="1"/>
        <end position="36"/>
    </location>
</feature>
<evidence type="ECO:0000313" key="9">
    <source>
        <dbReference type="EMBL" id="CCE63069.1"/>
    </source>
</evidence>
<gene>
    <name evidence="9" type="primary">TPHA0D04350</name>
    <name evidence="9" type="ordered locus">TPHA_0D04350</name>
</gene>
<keyword evidence="2 6" id="KW-0645">Protease</keyword>
<keyword evidence="3 6" id="KW-0833">Ubl conjugation pathway</keyword>
<feature type="region of interest" description="Disordered" evidence="7">
    <location>
        <begin position="110"/>
        <end position="152"/>
    </location>
</feature>
<dbReference type="GO" id="GO:1901525">
    <property type="term" value="P:negative regulation of mitophagy"/>
    <property type="evidence" value="ECO:0007669"/>
    <property type="project" value="EnsemblFungi"/>
</dbReference>
<dbReference type="PROSITE" id="PS50235">
    <property type="entry name" value="USP_3"/>
    <property type="match status" value="1"/>
</dbReference>
<organism evidence="9 10">
    <name type="scientific">Tetrapisispora phaffii (strain ATCC 24235 / CBS 4417 / NBRC 1672 / NRRL Y-8282 / UCD 70-5)</name>
    <name type="common">Yeast</name>
    <name type="synonym">Fabospora phaffii</name>
    <dbReference type="NCBI Taxonomy" id="1071381"/>
    <lineage>
        <taxon>Eukaryota</taxon>
        <taxon>Fungi</taxon>
        <taxon>Dikarya</taxon>
        <taxon>Ascomycota</taxon>
        <taxon>Saccharomycotina</taxon>
        <taxon>Saccharomycetes</taxon>
        <taxon>Saccharomycetales</taxon>
        <taxon>Saccharomycetaceae</taxon>
        <taxon>Tetrapisispora</taxon>
    </lineage>
</organism>
<evidence type="ECO:0000313" key="10">
    <source>
        <dbReference type="Proteomes" id="UP000005666"/>
    </source>
</evidence>
<dbReference type="GO" id="GO:0006508">
    <property type="term" value="P:proteolysis"/>
    <property type="evidence" value="ECO:0007669"/>
    <property type="project" value="UniProtKB-KW"/>
</dbReference>
<evidence type="ECO:0000256" key="7">
    <source>
        <dbReference type="SAM" id="MobiDB-lite"/>
    </source>
</evidence>
<dbReference type="GO" id="GO:0016579">
    <property type="term" value="P:protein deubiquitination"/>
    <property type="evidence" value="ECO:0007669"/>
    <property type="project" value="EnsemblFungi"/>
</dbReference>
<dbReference type="GO" id="GO:0060628">
    <property type="term" value="P:regulation of ER to Golgi vesicle-mediated transport"/>
    <property type="evidence" value="ECO:0007669"/>
    <property type="project" value="EnsemblFungi"/>
</dbReference>
<feature type="compositionally biased region" description="Acidic residues" evidence="7">
    <location>
        <begin position="1"/>
        <end position="11"/>
    </location>
</feature>
<dbReference type="CDD" id="cd02257">
    <property type="entry name" value="Peptidase_C19"/>
    <property type="match status" value="1"/>
</dbReference>
<accession>G8BRZ4</accession>
<dbReference type="GO" id="GO:0034517">
    <property type="term" value="P:ribophagy"/>
    <property type="evidence" value="ECO:0007669"/>
    <property type="project" value="EnsemblFungi"/>
</dbReference>
<feature type="compositionally biased region" description="Basic residues" evidence="7">
    <location>
        <begin position="625"/>
        <end position="634"/>
    </location>
</feature>
<dbReference type="EC" id="3.4.19.12" evidence="6"/>
<feature type="compositionally biased region" description="Low complexity" evidence="7">
    <location>
        <begin position="132"/>
        <end position="152"/>
    </location>
</feature>
<dbReference type="InterPro" id="IPR028889">
    <property type="entry name" value="USP"/>
</dbReference>
<dbReference type="SUPFAM" id="SSF54001">
    <property type="entry name" value="Cysteine proteinases"/>
    <property type="match status" value="1"/>
</dbReference>
<dbReference type="STRING" id="1071381.G8BRZ4"/>
<feature type="compositionally biased region" description="Polar residues" evidence="7">
    <location>
        <begin position="110"/>
        <end position="119"/>
    </location>
</feature>
<evidence type="ECO:0000256" key="6">
    <source>
        <dbReference type="RuleBase" id="RU366025"/>
    </source>
</evidence>
<feature type="region of interest" description="Disordered" evidence="7">
    <location>
        <begin position="484"/>
        <end position="505"/>
    </location>
</feature>
<keyword evidence="10" id="KW-1185">Reference proteome</keyword>
<feature type="domain" description="USP" evidence="8">
    <location>
        <begin position="419"/>
        <end position="854"/>
    </location>
</feature>
<dbReference type="GO" id="GO:0005634">
    <property type="term" value="C:nucleus"/>
    <property type="evidence" value="ECO:0007669"/>
    <property type="project" value="TreeGrafter"/>
</dbReference>
<dbReference type="GO" id="GO:0045053">
    <property type="term" value="P:protein retention in Golgi apparatus"/>
    <property type="evidence" value="ECO:0007669"/>
    <property type="project" value="EnsemblFungi"/>
</dbReference>
<evidence type="ECO:0000256" key="3">
    <source>
        <dbReference type="ARBA" id="ARBA00022786"/>
    </source>
</evidence>
<evidence type="ECO:0000259" key="8">
    <source>
        <dbReference type="PROSITE" id="PS50235"/>
    </source>
</evidence>
<dbReference type="GO" id="GO:0003729">
    <property type="term" value="F:mRNA binding"/>
    <property type="evidence" value="ECO:0007669"/>
    <property type="project" value="EnsemblFungi"/>
</dbReference>
<dbReference type="GO" id="GO:0004843">
    <property type="term" value="F:cysteine-type deubiquitinase activity"/>
    <property type="evidence" value="ECO:0007669"/>
    <property type="project" value="UniProtKB-UniRule"/>
</dbReference>
<dbReference type="OrthoDB" id="429671at2759"/>
<evidence type="ECO:0000256" key="4">
    <source>
        <dbReference type="ARBA" id="ARBA00022801"/>
    </source>
</evidence>
<feature type="compositionally biased region" description="Pro residues" evidence="7">
    <location>
        <begin position="21"/>
        <end position="30"/>
    </location>
</feature>
<dbReference type="AlphaFoldDB" id="G8BRZ4"/>
<dbReference type="MEROPS" id="C19.004"/>
<dbReference type="GeneID" id="11534303"/>
<evidence type="ECO:0000256" key="2">
    <source>
        <dbReference type="ARBA" id="ARBA00022670"/>
    </source>
</evidence>
<reference evidence="9 10" key="1">
    <citation type="journal article" date="2011" name="Proc. Natl. Acad. Sci. U.S.A.">
        <title>Evolutionary erosion of yeast sex chromosomes by mating-type switching accidents.</title>
        <authorList>
            <person name="Gordon J.L."/>
            <person name="Armisen D."/>
            <person name="Proux-Wera E."/>
            <person name="Oheigeartaigh S.S."/>
            <person name="Byrne K.P."/>
            <person name="Wolfe K.H."/>
        </authorList>
    </citation>
    <scope>NUCLEOTIDE SEQUENCE [LARGE SCALE GENOMIC DNA]</scope>
    <source>
        <strain evidence="10">ATCC 24235 / CBS 4417 / NBRC 1672 / NRRL Y-8282 / UCD 70-5</strain>
    </source>
</reference>
<dbReference type="PANTHER" id="PTHR24006:SF687">
    <property type="entry name" value="UBIQUITIN CARBOXYL-TERMINAL HYDROLASE 10"/>
    <property type="match status" value="1"/>
</dbReference>
<dbReference type="InterPro" id="IPR018200">
    <property type="entry name" value="USP_CS"/>
</dbReference>
<dbReference type="Gene3D" id="3.90.70.10">
    <property type="entry name" value="Cysteine proteinases"/>
    <property type="match status" value="1"/>
</dbReference>
<dbReference type="GO" id="GO:0005739">
    <property type="term" value="C:mitochondrion"/>
    <property type="evidence" value="ECO:0007669"/>
    <property type="project" value="EnsemblFungi"/>
</dbReference>
<feature type="region of interest" description="Disordered" evidence="7">
    <location>
        <begin position="204"/>
        <end position="308"/>
    </location>
</feature>